<evidence type="ECO:0000259" key="2">
    <source>
        <dbReference type="Pfam" id="PF26147"/>
    </source>
</evidence>
<reference evidence="3" key="1">
    <citation type="submission" date="2022-11" db="EMBL/GenBank/DDBJ databases">
        <authorList>
            <person name="Scott C."/>
            <person name="Bruce N."/>
        </authorList>
    </citation>
    <scope>NUCLEOTIDE SEQUENCE</scope>
</reference>
<dbReference type="Pfam" id="PF26147">
    <property type="entry name" value="AB_HYDROLASE_YMC0-YMC35"/>
    <property type="match status" value="1"/>
</dbReference>
<dbReference type="PANTHER" id="PTHR47349">
    <property type="entry name" value="CHROMOSOME 8, WHOLE GENOME SHOTGUN SEQUENCE"/>
    <property type="match status" value="1"/>
</dbReference>
<proteinExistence type="predicted"/>
<feature type="compositionally biased region" description="Polar residues" evidence="1">
    <location>
        <begin position="175"/>
        <end position="191"/>
    </location>
</feature>
<dbReference type="OrthoDB" id="5598028at2759"/>
<dbReference type="Proteomes" id="UP000838763">
    <property type="component" value="Unassembled WGS sequence"/>
</dbReference>
<dbReference type="EMBL" id="CALLCH030000019">
    <property type="protein sequence ID" value="CAI4219093.1"/>
    <property type="molecule type" value="Genomic_DNA"/>
</dbReference>
<evidence type="ECO:0000313" key="4">
    <source>
        <dbReference type="Proteomes" id="UP000838763"/>
    </source>
</evidence>
<feature type="compositionally biased region" description="Polar residues" evidence="1">
    <location>
        <begin position="89"/>
        <end position="106"/>
    </location>
</feature>
<protein>
    <recommendedName>
        <fullName evidence="2">YMC020W-like alpha/beta hydrolase domain-containing protein</fullName>
    </recommendedName>
</protein>
<organism evidence="3 4">
    <name type="scientific">Parascedosporium putredinis</name>
    <dbReference type="NCBI Taxonomy" id="1442378"/>
    <lineage>
        <taxon>Eukaryota</taxon>
        <taxon>Fungi</taxon>
        <taxon>Dikarya</taxon>
        <taxon>Ascomycota</taxon>
        <taxon>Pezizomycotina</taxon>
        <taxon>Sordariomycetes</taxon>
        <taxon>Hypocreomycetidae</taxon>
        <taxon>Microascales</taxon>
        <taxon>Microascaceae</taxon>
        <taxon>Parascedosporium</taxon>
    </lineage>
</organism>
<comment type="caution">
    <text evidence="3">The sequence shown here is derived from an EMBL/GenBank/DDBJ whole genome shotgun (WGS) entry which is preliminary data.</text>
</comment>
<dbReference type="PANTHER" id="PTHR47349:SF1">
    <property type="entry name" value="AER328WP"/>
    <property type="match status" value="1"/>
</dbReference>
<dbReference type="InterPro" id="IPR058934">
    <property type="entry name" value="YMC020W-like"/>
</dbReference>
<evidence type="ECO:0000313" key="3">
    <source>
        <dbReference type="EMBL" id="CAI4219093.1"/>
    </source>
</evidence>
<sequence length="647" mass="70081">MPPPPQSKVPWGKTLHLPFLTSINRCTKPVVAKSSHESELAGETATENTTPSRSDTKMSVDEEPSRSSESTIVADAPPATDDLPAIMPTVNNDDSTPQRPTTSSGWLTWFGRSPAPPSHRETQETADTLPMDTTLTADDKEGITGPVPDPTAPLATRDSVMPKPLEADTQETEQVDTQMQVEPAPSQTASTGYWYGYNPQVSEDVPMVDATADAAPSDTKPDDAPQAPKPEPSTEAGELAIIGDGSESHPTPAKSSEVSQAEAPDRVSPKQPPAPVTPRAKNKRTRPQSMDIDVSAATPPSVHGLFPAAYLKPIIGQPTGTSIRFANLGAEAIRRWADANGQSDCVIEKVALEGEGKIADRVNNLWTLLLNWIEQLREADLVIVACHSQGVPVSIILLAKLIDLGIIQNAKIGVCAMAGVTLGPFPDYKSSMGLLMGAAAELWELANPASEISQRYEAALKEVLEYGVRITFIGSIDDQLVPMESAVCSPADHPYIYRAVFIDGRIHAPDFIAHLVGFALKLRNLGVSDHGLIRELSIPLAGSLYGGEGHSRLYFDDQVYDLAIFHALETTDVPTKLPCRIHQHSALTSPNPYLLPWVMRGLLEEDFVKTELSAETDQLLKQFDDWKPTTKALKDVKYRLEAVRSKL</sequence>
<accession>A0A9P1HAL0</accession>
<feature type="compositionally biased region" description="Low complexity" evidence="1">
    <location>
        <begin position="74"/>
        <end position="85"/>
    </location>
</feature>
<keyword evidence="4" id="KW-1185">Reference proteome</keyword>
<gene>
    <name evidence="3" type="ORF">PPNO1_LOCUS8664</name>
</gene>
<feature type="domain" description="YMC020W-like alpha/beta hydrolase" evidence="2">
    <location>
        <begin position="298"/>
        <end position="606"/>
    </location>
</feature>
<feature type="compositionally biased region" description="Basic and acidic residues" evidence="1">
    <location>
        <begin position="54"/>
        <end position="66"/>
    </location>
</feature>
<evidence type="ECO:0000256" key="1">
    <source>
        <dbReference type="SAM" id="MobiDB-lite"/>
    </source>
</evidence>
<name>A0A9P1HAL0_9PEZI</name>
<dbReference type="AlphaFoldDB" id="A0A9P1HAL0"/>
<feature type="region of interest" description="Disordered" evidence="1">
    <location>
        <begin position="30"/>
        <end position="298"/>
    </location>
</feature>
<dbReference type="InterPro" id="IPR058933">
    <property type="entry name" value="YMC020W-like_ab_hydrolase"/>
</dbReference>